<dbReference type="InterPro" id="IPR006689">
    <property type="entry name" value="Small_GTPase_ARF/SAR"/>
</dbReference>
<dbReference type="SMART" id="SM00175">
    <property type="entry name" value="RAB"/>
    <property type="match status" value="1"/>
</dbReference>
<feature type="binding site" evidence="4">
    <location>
        <begin position="126"/>
        <end position="129"/>
    </location>
    <ligand>
        <name>GTP</name>
        <dbReference type="ChEBI" id="CHEBI:37565"/>
    </ligand>
</feature>
<dbReference type="FunFam" id="3.40.50.300:FF:001166">
    <property type="entry name" value="ADP-ribosylation factor D"/>
    <property type="match status" value="1"/>
</dbReference>
<keyword evidence="2 4" id="KW-0547">Nucleotide-binding</keyword>
<dbReference type="GO" id="GO:0005525">
    <property type="term" value="F:GTP binding"/>
    <property type="evidence" value="ECO:0007669"/>
    <property type="project" value="UniProtKB-KW"/>
</dbReference>
<protein>
    <submittedName>
        <fullName evidence="7">Arf sar family protein</fullName>
    </submittedName>
</protein>
<dbReference type="InterPro" id="IPR005225">
    <property type="entry name" value="Small_GTP-bd"/>
</dbReference>
<feature type="binding site" evidence="4">
    <location>
        <begin position="24"/>
        <end position="31"/>
    </location>
    <ligand>
        <name>GTP</name>
        <dbReference type="ChEBI" id="CHEBI:37565"/>
    </ligand>
</feature>
<accession>A0A0F7SSV5</accession>
<dbReference type="PANTHER" id="PTHR11711">
    <property type="entry name" value="ADP RIBOSYLATION FACTOR-RELATED"/>
    <property type="match status" value="1"/>
</dbReference>
<name>A0A0F7SSV5_PHARH</name>
<evidence type="ECO:0000256" key="2">
    <source>
        <dbReference type="ARBA" id="ARBA00022741"/>
    </source>
</evidence>
<evidence type="ECO:0000256" key="4">
    <source>
        <dbReference type="PIRSR" id="PIRSR606689-1"/>
    </source>
</evidence>
<dbReference type="PRINTS" id="PR00328">
    <property type="entry name" value="SAR1GTPBP"/>
</dbReference>
<dbReference type="EMBL" id="LN483332">
    <property type="protein sequence ID" value="CED85272.1"/>
    <property type="molecule type" value="Genomic_DNA"/>
</dbReference>
<evidence type="ECO:0000256" key="1">
    <source>
        <dbReference type="ARBA" id="ARBA00010290"/>
    </source>
</evidence>
<evidence type="ECO:0000256" key="3">
    <source>
        <dbReference type="ARBA" id="ARBA00023134"/>
    </source>
</evidence>
<feature type="binding site" evidence="5">
    <location>
        <position position="31"/>
    </location>
    <ligand>
        <name>Mg(2+)</name>
        <dbReference type="ChEBI" id="CHEBI:18420"/>
    </ligand>
</feature>
<feature type="binding site" evidence="5">
    <location>
        <position position="48"/>
    </location>
    <ligand>
        <name>Mg(2+)</name>
        <dbReference type="ChEBI" id="CHEBI:18420"/>
    </ligand>
</feature>
<keyword evidence="5" id="KW-0460">Magnesium</keyword>
<organism evidence="7">
    <name type="scientific">Phaffia rhodozyma</name>
    <name type="common">Yeast</name>
    <name type="synonym">Xanthophyllomyces dendrorhous</name>
    <dbReference type="NCBI Taxonomy" id="264483"/>
    <lineage>
        <taxon>Eukaryota</taxon>
        <taxon>Fungi</taxon>
        <taxon>Dikarya</taxon>
        <taxon>Basidiomycota</taxon>
        <taxon>Agaricomycotina</taxon>
        <taxon>Tremellomycetes</taxon>
        <taxon>Cystofilobasidiales</taxon>
        <taxon>Mrakiaceae</taxon>
        <taxon>Phaffia</taxon>
    </lineage>
</organism>
<evidence type="ECO:0000256" key="6">
    <source>
        <dbReference type="RuleBase" id="RU003925"/>
    </source>
</evidence>
<dbReference type="SMART" id="SM00177">
    <property type="entry name" value="ARF"/>
    <property type="match status" value="1"/>
</dbReference>
<sequence length="183" mass="19972">MGLAFSSLWDKLFGLAEIKVLILGLDNAGKTTILYKISLGEVVATAPTVGSNQETYVYKNLKFNLWDIGGQSSLRQSWSSYYSKTQAVILVVDSTDRARLGLVRDELARMVGDENLRDSLLLILANKQDVPNCLTAAVISDTLGLTNLKDREWQIVPTSALTGKGLTEGFDWLATKLGGTSRS</sequence>
<dbReference type="NCBIfam" id="TIGR00231">
    <property type="entry name" value="small_GTP"/>
    <property type="match status" value="1"/>
</dbReference>
<dbReference type="AlphaFoldDB" id="A0A0F7SSV5"/>
<dbReference type="InterPro" id="IPR024156">
    <property type="entry name" value="Small_GTPase_ARF"/>
</dbReference>
<dbReference type="InterPro" id="IPR027417">
    <property type="entry name" value="P-loop_NTPase"/>
</dbReference>
<evidence type="ECO:0000256" key="5">
    <source>
        <dbReference type="PIRSR" id="PIRSR606689-2"/>
    </source>
</evidence>
<dbReference type="Pfam" id="PF00025">
    <property type="entry name" value="Arf"/>
    <property type="match status" value="1"/>
</dbReference>
<reference evidence="7" key="1">
    <citation type="submission" date="2014-08" db="EMBL/GenBank/DDBJ databases">
        <authorList>
            <person name="Sharma Rahul"/>
            <person name="Thines Marco"/>
        </authorList>
    </citation>
    <scope>NUCLEOTIDE SEQUENCE</scope>
</reference>
<keyword evidence="5" id="KW-0479">Metal-binding</keyword>
<proteinExistence type="inferred from homology"/>
<keyword evidence="3 4" id="KW-0342">GTP-binding</keyword>
<dbReference type="GO" id="GO:0003924">
    <property type="term" value="F:GTPase activity"/>
    <property type="evidence" value="ECO:0007669"/>
    <property type="project" value="InterPro"/>
</dbReference>
<comment type="similarity">
    <text evidence="1 6">Belongs to the small GTPase superfamily. Arf family.</text>
</comment>
<dbReference type="SUPFAM" id="SSF52540">
    <property type="entry name" value="P-loop containing nucleoside triphosphate hydrolases"/>
    <property type="match status" value="1"/>
</dbReference>
<evidence type="ECO:0000313" key="7">
    <source>
        <dbReference type="EMBL" id="CED85272.1"/>
    </source>
</evidence>
<feature type="binding site" evidence="4">
    <location>
        <position position="70"/>
    </location>
    <ligand>
        <name>GTP</name>
        <dbReference type="ChEBI" id="CHEBI:37565"/>
    </ligand>
</feature>
<dbReference type="SMART" id="SM00178">
    <property type="entry name" value="SAR"/>
    <property type="match status" value="1"/>
</dbReference>
<dbReference type="GO" id="GO:0046872">
    <property type="term" value="F:metal ion binding"/>
    <property type="evidence" value="ECO:0007669"/>
    <property type="project" value="UniProtKB-KW"/>
</dbReference>
<dbReference type="PROSITE" id="PS51417">
    <property type="entry name" value="ARF"/>
    <property type="match status" value="1"/>
</dbReference>
<dbReference type="Gene3D" id="3.40.50.300">
    <property type="entry name" value="P-loop containing nucleotide triphosphate hydrolases"/>
    <property type="match status" value="1"/>
</dbReference>